<sequence>MRALVQYILLAFVASLILAADLKSSLAALGISASFPGDPSYAVDSTACGLRGAGASFAIVTSYEIKTFPAPSSATVFSYAWVLDINATAKGISAFQSFVQTNIPATFGAEINFSKGPSSGTLTFILTGAWYGPAQDFEAILAPFLRQMPANPKTTVKDGTYIQSVIYFAGSLDTTKPDGHDTFYVKSLMTPESSPMSAAAIMALSQYLATEGKLRYYGSHYPRLTALKNKYDPTDVFRFPTGIEE</sequence>
<dbReference type="PANTHER" id="PTHR42973:SF39">
    <property type="entry name" value="FAD-BINDING PCMH-TYPE DOMAIN-CONTAINING PROTEIN"/>
    <property type="match status" value="1"/>
</dbReference>
<evidence type="ECO:0000259" key="6">
    <source>
        <dbReference type="Pfam" id="PF08031"/>
    </source>
</evidence>
<name>A0A9P7G8P3_9AGAR</name>
<dbReference type="InterPro" id="IPR050416">
    <property type="entry name" value="FAD-linked_Oxidoreductase"/>
</dbReference>
<accession>A0A9P7G8P3</accession>
<reference evidence="7" key="1">
    <citation type="submission" date="2020-07" db="EMBL/GenBank/DDBJ databases">
        <authorList>
            <person name="Nieuwenhuis M."/>
            <person name="Van De Peppel L.J.J."/>
        </authorList>
    </citation>
    <scope>NUCLEOTIDE SEQUENCE</scope>
    <source>
        <strain evidence="7">AP01</strain>
        <tissue evidence="7">Mycelium</tissue>
    </source>
</reference>
<dbReference type="GO" id="GO:0016491">
    <property type="term" value="F:oxidoreductase activity"/>
    <property type="evidence" value="ECO:0007669"/>
    <property type="project" value="UniProtKB-KW"/>
</dbReference>
<proteinExistence type="predicted"/>
<dbReference type="OrthoDB" id="407275at2759"/>
<protein>
    <recommendedName>
        <fullName evidence="6">Berberine/berberine-like domain-containing protein</fullName>
    </recommendedName>
</protein>
<dbReference type="Gene3D" id="3.40.462.20">
    <property type="match status" value="1"/>
</dbReference>
<evidence type="ECO:0000256" key="5">
    <source>
        <dbReference type="SAM" id="SignalP"/>
    </source>
</evidence>
<evidence type="ECO:0000256" key="3">
    <source>
        <dbReference type="ARBA" id="ARBA00022827"/>
    </source>
</evidence>
<keyword evidence="2" id="KW-0285">Flavoprotein</keyword>
<gene>
    <name evidence="7" type="ORF">DXG03_002120</name>
</gene>
<dbReference type="Pfam" id="PF08031">
    <property type="entry name" value="BBE"/>
    <property type="match status" value="1"/>
</dbReference>
<evidence type="ECO:0000256" key="2">
    <source>
        <dbReference type="ARBA" id="ARBA00022630"/>
    </source>
</evidence>
<dbReference type="EMBL" id="JABCKV010000158">
    <property type="protein sequence ID" value="KAG5642775.1"/>
    <property type="molecule type" value="Genomic_DNA"/>
</dbReference>
<feature type="chain" id="PRO_5040401870" description="Berberine/berberine-like domain-containing protein" evidence="5">
    <location>
        <begin position="20"/>
        <end position="245"/>
    </location>
</feature>
<evidence type="ECO:0000313" key="7">
    <source>
        <dbReference type="EMBL" id="KAG5642775.1"/>
    </source>
</evidence>
<evidence type="ECO:0000313" key="8">
    <source>
        <dbReference type="Proteomes" id="UP000775547"/>
    </source>
</evidence>
<feature type="signal peptide" evidence="5">
    <location>
        <begin position="1"/>
        <end position="19"/>
    </location>
</feature>
<dbReference type="Gene3D" id="3.30.465.10">
    <property type="match status" value="2"/>
</dbReference>
<dbReference type="PANTHER" id="PTHR42973">
    <property type="entry name" value="BINDING OXIDOREDUCTASE, PUTATIVE (AFU_ORTHOLOGUE AFUA_1G17690)-RELATED"/>
    <property type="match status" value="1"/>
</dbReference>
<keyword evidence="5" id="KW-0732">Signal</keyword>
<evidence type="ECO:0000256" key="4">
    <source>
        <dbReference type="ARBA" id="ARBA00023002"/>
    </source>
</evidence>
<dbReference type="GO" id="GO:0050660">
    <property type="term" value="F:flavin adenine dinucleotide binding"/>
    <property type="evidence" value="ECO:0007669"/>
    <property type="project" value="InterPro"/>
</dbReference>
<dbReference type="AlphaFoldDB" id="A0A9P7G8P3"/>
<dbReference type="Proteomes" id="UP000775547">
    <property type="component" value="Unassembled WGS sequence"/>
</dbReference>
<comment type="cofactor">
    <cofactor evidence="1">
        <name>FAD</name>
        <dbReference type="ChEBI" id="CHEBI:57692"/>
    </cofactor>
</comment>
<dbReference type="InterPro" id="IPR012951">
    <property type="entry name" value="BBE"/>
</dbReference>
<keyword evidence="8" id="KW-1185">Reference proteome</keyword>
<keyword evidence="4" id="KW-0560">Oxidoreductase</keyword>
<dbReference type="InterPro" id="IPR016169">
    <property type="entry name" value="FAD-bd_PCMH_sub2"/>
</dbReference>
<comment type="caution">
    <text evidence="7">The sequence shown here is derived from an EMBL/GenBank/DDBJ whole genome shotgun (WGS) entry which is preliminary data.</text>
</comment>
<keyword evidence="3" id="KW-0274">FAD</keyword>
<feature type="domain" description="Berberine/berberine-like" evidence="6">
    <location>
        <begin position="215"/>
        <end position="244"/>
    </location>
</feature>
<reference evidence="7" key="2">
    <citation type="submission" date="2021-10" db="EMBL/GenBank/DDBJ databases">
        <title>Phylogenomics reveals ancestral predisposition of the termite-cultivated fungus Termitomyces towards a domesticated lifestyle.</title>
        <authorList>
            <person name="Auxier B."/>
            <person name="Grum-Grzhimaylo A."/>
            <person name="Cardenas M.E."/>
            <person name="Lodge J.D."/>
            <person name="Laessoe T."/>
            <person name="Pedersen O."/>
            <person name="Smith M.E."/>
            <person name="Kuyper T.W."/>
            <person name="Franco-Molano E.A."/>
            <person name="Baroni T.J."/>
            <person name="Aanen D.K."/>
        </authorList>
    </citation>
    <scope>NUCLEOTIDE SEQUENCE</scope>
    <source>
        <strain evidence="7">AP01</strain>
        <tissue evidence="7">Mycelium</tissue>
    </source>
</reference>
<evidence type="ECO:0000256" key="1">
    <source>
        <dbReference type="ARBA" id="ARBA00001974"/>
    </source>
</evidence>
<organism evidence="7 8">
    <name type="scientific">Asterophora parasitica</name>
    <dbReference type="NCBI Taxonomy" id="117018"/>
    <lineage>
        <taxon>Eukaryota</taxon>
        <taxon>Fungi</taxon>
        <taxon>Dikarya</taxon>
        <taxon>Basidiomycota</taxon>
        <taxon>Agaricomycotina</taxon>
        <taxon>Agaricomycetes</taxon>
        <taxon>Agaricomycetidae</taxon>
        <taxon>Agaricales</taxon>
        <taxon>Tricholomatineae</taxon>
        <taxon>Lyophyllaceae</taxon>
        <taxon>Asterophora</taxon>
    </lineage>
</organism>